<dbReference type="Pfam" id="PF00005">
    <property type="entry name" value="ABC_tran"/>
    <property type="match status" value="1"/>
</dbReference>
<reference evidence="12" key="1">
    <citation type="journal article" date="2014" name="Sci. Data">
        <title>Genomes of diverse isolates of the marine cyanobacterium Prochlorococcus.</title>
        <authorList>
            <person name="Biller S."/>
            <person name="Berube P."/>
            <person name="Thompson J."/>
            <person name="Kelly L."/>
            <person name="Roggensack S."/>
            <person name="Awad L."/>
            <person name="Roache-Johnson K."/>
            <person name="Ding H."/>
            <person name="Giovannoni S.J."/>
            <person name="Moore L.R."/>
            <person name="Chisholm S.W."/>
        </authorList>
    </citation>
    <scope>NUCLEOTIDE SEQUENCE [LARGE SCALE GENOMIC DNA]</scope>
    <source>
        <strain evidence="12">GP2</strain>
    </source>
</reference>
<feature type="domain" description="ABC transmembrane type-1" evidence="10">
    <location>
        <begin position="25"/>
        <end position="318"/>
    </location>
</feature>
<feature type="transmembrane region" description="Helical" evidence="8">
    <location>
        <begin position="177"/>
        <end position="193"/>
    </location>
</feature>
<dbReference type="Pfam" id="PF00664">
    <property type="entry name" value="ABC_membrane"/>
    <property type="match status" value="1"/>
</dbReference>
<evidence type="ECO:0000313" key="11">
    <source>
        <dbReference type="EMBL" id="KGF87360.1"/>
    </source>
</evidence>
<dbReference type="InterPro" id="IPR017871">
    <property type="entry name" value="ABC_transporter-like_CS"/>
</dbReference>
<protein>
    <submittedName>
        <fullName evidence="11">ABC transporter</fullName>
    </submittedName>
</protein>
<dbReference type="eggNOG" id="COG1132">
    <property type="taxonomic scope" value="Bacteria"/>
</dbReference>
<comment type="caution">
    <text evidence="11">The sequence shown here is derived from an EMBL/GenBank/DDBJ whole genome shotgun (WGS) entry which is preliminary data.</text>
</comment>
<dbReference type="PANTHER" id="PTHR43394">
    <property type="entry name" value="ATP-DEPENDENT PERMEASE MDL1, MITOCHONDRIAL"/>
    <property type="match status" value="1"/>
</dbReference>
<dbReference type="PANTHER" id="PTHR43394:SF1">
    <property type="entry name" value="ATP-BINDING CASSETTE SUB-FAMILY B MEMBER 10, MITOCHONDRIAL"/>
    <property type="match status" value="1"/>
</dbReference>
<evidence type="ECO:0000259" key="9">
    <source>
        <dbReference type="PROSITE" id="PS50893"/>
    </source>
</evidence>
<dbReference type="SUPFAM" id="SSF90123">
    <property type="entry name" value="ABC transporter transmembrane region"/>
    <property type="match status" value="1"/>
</dbReference>
<dbReference type="PROSITE" id="PS00211">
    <property type="entry name" value="ABC_TRANSPORTER_1"/>
    <property type="match status" value="1"/>
</dbReference>
<dbReference type="EMBL" id="JNAH01000005">
    <property type="protein sequence ID" value="KGF87360.1"/>
    <property type="molecule type" value="Genomic_DNA"/>
</dbReference>
<dbReference type="Proteomes" id="UP000030598">
    <property type="component" value="Unassembled WGS sequence"/>
</dbReference>
<dbReference type="PROSITE" id="PS50893">
    <property type="entry name" value="ABC_TRANSPORTER_2"/>
    <property type="match status" value="1"/>
</dbReference>
<keyword evidence="2" id="KW-0813">Transport</keyword>
<evidence type="ECO:0000256" key="1">
    <source>
        <dbReference type="ARBA" id="ARBA00004651"/>
    </source>
</evidence>
<dbReference type="InterPro" id="IPR003593">
    <property type="entry name" value="AAA+_ATPase"/>
</dbReference>
<feature type="transmembrane region" description="Helical" evidence="8">
    <location>
        <begin position="258"/>
        <end position="280"/>
    </location>
</feature>
<feature type="transmembrane region" description="Helical" evidence="8">
    <location>
        <begin position="154"/>
        <end position="171"/>
    </location>
</feature>
<keyword evidence="6 8" id="KW-1133">Transmembrane helix</keyword>
<dbReference type="OrthoDB" id="544620at2"/>
<keyword evidence="3 8" id="KW-0812">Transmembrane</keyword>
<dbReference type="InterPro" id="IPR036640">
    <property type="entry name" value="ABC1_TM_sf"/>
</dbReference>
<evidence type="ECO:0000256" key="4">
    <source>
        <dbReference type="ARBA" id="ARBA00022741"/>
    </source>
</evidence>
<evidence type="ECO:0000256" key="6">
    <source>
        <dbReference type="ARBA" id="ARBA00022989"/>
    </source>
</evidence>
<dbReference type="FunFam" id="3.40.50.300:FF:000287">
    <property type="entry name" value="Multidrug ABC transporter ATP-binding protein"/>
    <property type="match status" value="1"/>
</dbReference>
<dbReference type="CDD" id="cd18565">
    <property type="entry name" value="ABC_6TM_exporter_like"/>
    <property type="match status" value="1"/>
</dbReference>
<proteinExistence type="predicted"/>
<dbReference type="AlphaFoldDB" id="A0A0A1ZD34"/>
<keyword evidence="5" id="KW-0067">ATP-binding</keyword>
<dbReference type="InterPro" id="IPR027417">
    <property type="entry name" value="P-loop_NTPase"/>
</dbReference>
<dbReference type="GO" id="GO:0015421">
    <property type="term" value="F:ABC-type oligopeptide transporter activity"/>
    <property type="evidence" value="ECO:0007669"/>
    <property type="project" value="TreeGrafter"/>
</dbReference>
<name>A0A0A1ZD34_PROMR</name>
<dbReference type="PROSITE" id="PS50929">
    <property type="entry name" value="ABC_TM1F"/>
    <property type="match status" value="1"/>
</dbReference>
<gene>
    <name evidence="11" type="ORF">EU91_1089</name>
</gene>
<sequence length="590" mass="66501">MKSKNNQNPIIRLYLNLIEERRVLFFAFLSSIINKILDLAPPVIIGLAVDIVVKEQNSWIAGFGIKEVPAQLIFLAFASGIVWSGESSFEYLYSILWRNLAQLSQHKLRIKAYEHIQELDMDFFENDNTGRLLSILNDDINQLERFLDQGANQIIQLFITVLIIGGTMIFVAPKIALFAFFPIPIIFLGSIKFQRKLAPKYRDVRNKAGLLASRLNNNLSGILTIKSFTKEKWELNRLNKESLDYQRSNKAAIKFSSAFIPLIRFAILFAFIAILLIGGFQTWNKTLDVGTYSFLVFITQRLLWPLTTLGHVLDDFQRSMASIDRVIDLIDTPIKIKDGKIKIEPKDIKGEIIFNNVNFNYPGRDLTLKKINFKIENNSTLGIVGLTGSGKSTIIKLLLRIYDSNNGSITLDGVSIKEINLRDLRKCISLVSQETYLFHGSVQENIAYGSINPSLKDIIKASKIAEAHKFIAQLPDGYKTIVGERGQRLSGGQRQRIALARAVLKDAPILILDEATASVDNETEALIQKSLSKITKERTTIVIAHRLSTIKNADNIVVIDKGKIVESGKHEKLLDQNKIYADLWNVQVGI</sequence>
<keyword evidence="4" id="KW-0547">Nucleotide-binding</keyword>
<evidence type="ECO:0000256" key="7">
    <source>
        <dbReference type="ARBA" id="ARBA00023136"/>
    </source>
</evidence>
<evidence type="ECO:0000313" key="12">
    <source>
        <dbReference type="Proteomes" id="UP000030598"/>
    </source>
</evidence>
<dbReference type="SUPFAM" id="SSF52540">
    <property type="entry name" value="P-loop containing nucleoside triphosphate hydrolases"/>
    <property type="match status" value="1"/>
</dbReference>
<dbReference type="InterPro" id="IPR039421">
    <property type="entry name" value="Type_1_exporter"/>
</dbReference>
<dbReference type="Gene3D" id="1.20.1560.10">
    <property type="entry name" value="ABC transporter type 1, transmembrane domain"/>
    <property type="match status" value="1"/>
</dbReference>
<dbReference type="GO" id="GO:0016887">
    <property type="term" value="F:ATP hydrolysis activity"/>
    <property type="evidence" value="ECO:0007669"/>
    <property type="project" value="InterPro"/>
</dbReference>
<evidence type="ECO:0000259" key="10">
    <source>
        <dbReference type="PROSITE" id="PS50929"/>
    </source>
</evidence>
<dbReference type="Gene3D" id="3.40.50.300">
    <property type="entry name" value="P-loop containing nucleotide triphosphate hydrolases"/>
    <property type="match status" value="1"/>
</dbReference>
<feature type="domain" description="ABC transporter" evidence="9">
    <location>
        <begin position="352"/>
        <end position="586"/>
    </location>
</feature>
<dbReference type="GO" id="GO:0005524">
    <property type="term" value="F:ATP binding"/>
    <property type="evidence" value="ECO:0007669"/>
    <property type="project" value="UniProtKB-KW"/>
</dbReference>
<keyword evidence="7 8" id="KW-0472">Membrane</keyword>
<dbReference type="RefSeq" id="WP_032524578.1">
    <property type="nucleotide sequence ID" value="NZ_CP138934.1"/>
</dbReference>
<dbReference type="STRING" id="59925.EU91_1089"/>
<dbReference type="InterPro" id="IPR011527">
    <property type="entry name" value="ABC1_TM_dom"/>
</dbReference>
<comment type="subcellular location">
    <subcellularLocation>
        <location evidence="1">Cell membrane</location>
        <topology evidence="1">Multi-pass membrane protein</topology>
    </subcellularLocation>
</comment>
<evidence type="ECO:0000256" key="2">
    <source>
        <dbReference type="ARBA" id="ARBA00022448"/>
    </source>
</evidence>
<organism evidence="11 12">
    <name type="scientific">Prochlorococcus marinus str. GP2</name>
    <dbReference type="NCBI Taxonomy" id="59925"/>
    <lineage>
        <taxon>Bacteria</taxon>
        <taxon>Bacillati</taxon>
        <taxon>Cyanobacteriota</taxon>
        <taxon>Cyanophyceae</taxon>
        <taxon>Synechococcales</taxon>
        <taxon>Prochlorococcaceae</taxon>
        <taxon>Prochlorococcus</taxon>
    </lineage>
</organism>
<dbReference type="GO" id="GO:0005886">
    <property type="term" value="C:plasma membrane"/>
    <property type="evidence" value="ECO:0007669"/>
    <property type="project" value="UniProtKB-SubCell"/>
</dbReference>
<dbReference type="SMART" id="SM00382">
    <property type="entry name" value="AAA"/>
    <property type="match status" value="1"/>
</dbReference>
<evidence type="ECO:0000256" key="5">
    <source>
        <dbReference type="ARBA" id="ARBA00022840"/>
    </source>
</evidence>
<evidence type="ECO:0000256" key="8">
    <source>
        <dbReference type="SAM" id="Phobius"/>
    </source>
</evidence>
<accession>A0A0A1ZD34</accession>
<evidence type="ECO:0000256" key="3">
    <source>
        <dbReference type="ARBA" id="ARBA00022692"/>
    </source>
</evidence>
<dbReference type="InterPro" id="IPR003439">
    <property type="entry name" value="ABC_transporter-like_ATP-bd"/>
</dbReference>